<organism evidence="1 2">
    <name type="scientific">Anaplasma phagocytophilum str. CRT53-1</name>
    <dbReference type="NCBI Taxonomy" id="1359157"/>
    <lineage>
        <taxon>Bacteria</taxon>
        <taxon>Pseudomonadati</taxon>
        <taxon>Pseudomonadota</taxon>
        <taxon>Alphaproteobacteria</taxon>
        <taxon>Rickettsiales</taxon>
        <taxon>Anaplasmataceae</taxon>
        <taxon>Anaplasma</taxon>
        <taxon>phagocytophilum group</taxon>
    </lineage>
</organism>
<proteinExistence type="predicted"/>
<name>A0A0F3Q5I1_ANAPH</name>
<protein>
    <submittedName>
        <fullName evidence="1">Type IV secretion system VirB6 family domain protein</fullName>
    </submittedName>
</protein>
<reference evidence="1 2" key="1">
    <citation type="submission" date="2015-01" db="EMBL/GenBank/DDBJ databases">
        <title>Genome Sequencing of Rickettsiales.</title>
        <authorList>
            <person name="Daugherty S.C."/>
            <person name="Su Q."/>
            <person name="Abolude K."/>
            <person name="Beier-Sexton M."/>
            <person name="Carlyon J.A."/>
            <person name="Carter R."/>
            <person name="Day N.P."/>
            <person name="Dumler S.J."/>
            <person name="Dyachenko V."/>
            <person name="Godinez A."/>
            <person name="Kurtti T.J."/>
            <person name="Lichay M."/>
            <person name="Mullins K.E."/>
            <person name="Ott S."/>
            <person name="Pappas-Brown V."/>
            <person name="Paris D.H."/>
            <person name="Patel P."/>
            <person name="Richards A.L."/>
            <person name="Sadzewicz L."/>
            <person name="Sears K."/>
            <person name="Seidman D."/>
            <person name="Sengamalay N."/>
            <person name="Stenos J."/>
            <person name="Tallon L.J."/>
            <person name="Vincent G."/>
            <person name="Fraser C.M."/>
            <person name="Munderloh U."/>
            <person name="Dunning-Hotopp J.C."/>
        </authorList>
    </citation>
    <scope>NUCLEOTIDE SEQUENCE [LARGE SCALE GENOMIC DNA]</scope>
    <source>
        <strain evidence="1 2">CRT53-1</strain>
    </source>
</reference>
<dbReference type="AlphaFoldDB" id="A0A0F3Q5I1"/>
<dbReference type="EMBL" id="LAOD01000012">
    <property type="protein sequence ID" value="KJV86694.1"/>
    <property type="molecule type" value="Genomic_DNA"/>
</dbReference>
<evidence type="ECO:0000313" key="1">
    <source>
        <dbReference type="EMBL" id="KJV86694.1"/>
    </source>
</evidence>
<dbReference type="PATRIC" id="fig|1359157.3.peg.87"/>
<dbReference type="RefSeq" id="WP_045880499.1">
    <property type="nucleotide sequence ID" value="NZ_LAOD01000012.1"/>
</dbReference>
<comment type="caution">
    <text evidence="1">The sequence shown here is derived from an EMBL/GenBank/DDBJ whole genome shotgun (WGS) entry which is preliminary data.</text>
</comment>
<gene>
    <name evidence="1" type="ORF">APHCRT_0443</name>
</gene>
<accession>A0A0F3Q5I1</accession>
<sequence length="77" mass="8684">MIQKAELEGYKSEEAPAISGIKQDAVVDSRIIEESRVEDKHYTGEGKPLAETSSTDVVAEEKCSYCRRRGIRCYIRC</sequence>
<dbReference type="Proteomes" id="UP000033722">
    <property type="component" value="Unassembled WGS sequence"/>
</dbReference>
<evidence type="ECO:0000313" key="2">
    <source>
        <dbReference type="Proteomes" id="UP000033722"/>
    </source>
</evidence>